<dbReference type="Pfam" id="PF10410">
    <property type="entry name" value="DnaB_bind"/>
    <property type="match status" value="1"/>
</dbReference>
<evidence type="ECO:0000256" key="2">
    <source>
        <dbReference type="ARBA" id="ARBA00022515"/>
    </source>
</evidence>
<organism evidence="16 17">
    <name type="scientific">Buchnera aphidicola</name>
    <name type="common">Stegophylla sp.</name>
    <dbReference type="NCBI Taxonomy" id="2315800"/>
    <lineage>
        <taxon>Bacteria</taxon>
        <taxon>Pseudomonadati</taxon>
        <taxon>Pseudomonadota</taxon>
        <taxon>Gammaproteobacteria</taxon>
        <taxon>Enterobacterales</taxon>
        <taxon>Erwiniaceae</taxon>
        <taxon>Buchnera</taxon>
    </lineage>
</organism>
<dbReference type="Pfam" id="PF01807">
    <property type="entry name" value="Zn_ribbon_DnaG"/>
    <property type="match status" value="1"/>
</dbReference>
<evidence type="ECO:0000313" key="17">
    <source>
        <dbReference type="Proteomes" id="UP000298636"/>
    </source>
</evidence>
<evidence type="ECO:0000256" key="10">
    <source>
        <dbReference type="ARBA" id="ARBA00023125"/>
    </source>
</evidence>
<dbReference type="InterPro" id="IPR037068">
    <property type="entry name" value="DNA_primase_core_N_sf"/>
</dbReference>
<protein>
    <recommendedName>
        <fullName evidence="12 13">DNA primase</fullName>
        <ecNumber evidence="12">2.7.7.101</ecNumber>
    </recommendedName>
</protein>
<dbReference type="InterPro" id="IPR006295">
    <property type="entry name" value="DNA_primase_DnaG"/>
</dbReference>
<dbReference type="EC" id="2.7.7.101" evidence="12"/>
<keyword evidence="6 12" id="KW-0479">Metal-binding</keyword>
<dbReference type="InterPro" id="IPR050219">
    <property type="entry name" value="DnaG_primase"/>
</dbReference>
<dbReference type="InterPro" id="IPR002694">
    <property type="entry name" value="Znf_CHC2"/>
</dbReference>
<dbReference type="Gene3D" id="3.40.1360.10">
    <property type="match status" value="1"/>
</dbReference>
<dbReference type="NCBIfam" id="TIGR01391">
    <property type="entry name" value="dnaG"/>
    <property type="match status" value="1"/>
</dbReference>
<dbReference type="PIRSF" id="PIRSF002811">
    <property type="entry name" value="DnaG"/>
    <property type="match status" value="1"/>
</dbReference>
<evidence type="ECO:0000313" key="16">
    <source>
        <dbReference type="EMBL" id="QCI26241.1"/>
    </source>
</evidence>
<keyword evidence="17" id="KW-1185">Reference proteome</keyword>
<keyword evidence="1 12" id="KW-0240">DNA-directed RNA polymerase</keyword>
<keyword evidence="8 12" id="KW-0862">Zinc</keyword>
<dbReference type="InterPro" id="IPR030846">
    <property type="entry name" value="DnaG_bac"/>
</dbReference>
<keyword evidence="2 12" id="KW-0639">Primosome</keyword>
<dbReference type="Pfam" id="PF08278">
    <property type="entry name" value="DnaG_DnaB_bind"/>
    <property type="match status" value="1"/>
</dbReference>
<keyword evidence="11 12" id="KW-0804">Transcription</keyword>
<reference evidence="16 17" key="1">
    <citation type="submission" date="2018-10" db="EMBL/GenBank/DDBJ databases">
        <title>Comparative functional genomics of the obligate endosymbiont Buchnera aphidicola.</title>
        <authorList>
            <person name="Chong R.A."/>
        </authorList>
    </citation>
    <scope>NUCLEOTIDE SEQUENCE [LARGE SCALE GENOMIC DNA]</scope>
    <source>
        <strain evidence="16 17">Ssp</strain>
    </source>
</reference>
<dbReference type="Gene3D" id="1.10.860.10">
    <property type="entry name" value="DNAb Helicase, Chain A"/>
    <property type="match status" value="1"/>
</dbReference>
<keyword evidence="3 12" id="KW-0808">Transferase</keyword>
<sequence>MKNFISKDFIHEILKNINIVDVINTRVTLKKSGNNYIALCPFHNEKTPSFTINSEKQYFYCFGCHIHGNVIDFLIKYNQLTFLESIKELAYSSGIKIPTNKYNKYYNELNHKKQKLYNSIKEISTIYQKNLQSRKCKKIHTYLKNRKIDPNMINYFNIGFSFDTINILKSKMFTHNDHIPNLITCGILVKTNIGYLYDRFHDRITFPIKNEYGNIIGFGGRILNHNQSKYINSPNTEIFDKGKQIYGIYETKLQNPKPKYLLIVEGYFDVISLTQFNIKNVVSTLGTSITNQQIQKLFKTTKKIIFCYDGDNSGEKAAWRTLKKILPYMHDGYNIKFIFLPINEDPDSIIHKEGTKKFKNRINQSVNILDFFLHTLLKKVNLCSINGKIKLLNLSMPLINTIPSVLTKIYFRRAIGLKIDIVDEYQLQKIFYINQKNEFKYIDQIIKKTNMNILISLIVQNPDFFQFVPNNINKIPSHIISGLSFFIQIFKLCRKYKKLNTGQLIELYRDQKTIFNIINKFAYWDNMINPNNKKKVFSDLIKKIYNINLENKYKKLIDKFYILGLNKQEKYKLWKINKILSQRKIK</sequence>
<evidence type="ECO:0000256" key="12">
    <source>
        <dbReference type="HAMAP-Rule" id="MF_00974"/>
    </source>
</evidence>
<comment type="similarity">
    <text evidence="12 13">Belongs to the DnaG primase family.</text>
</comment>
<comment type="cofactor">
    <cofactor evidence="12 13 14">
        <name>Zn(2+)</name>
        <dbReference type="ChEBI" id="CHEBI:29105"/>
    </cofactor>
    <text evidence="12 13 14">Binds 1 zinc ion per monomer.</text>
</comment>
<dbReference type="RefSeq" id="WP_158351548.1">
    <property type="nucleotide sequence ID" value="NZ_CP032998.1"/>
</dbReference>
<dbReference type="Gene3D" id="3.90.980.10">
    <property type="entry name" value="DNA primase, catalytic core, N-terminal domain"/>
    <property type="match status" value="1"/>
</dbReference>
<dbReference type="InterPro" id="IPR013264">
    <property type="entry name" value="DNAG_N"/>
</dbReference>
<dbReference type="GO" id="GO:0000428">
    <property type="term" value="C:DNA-directed RNA polymerase complex"/>
    <property type="evidence" value="ECO:0007669"/>
    <property type="project" value="UniProtKB-KW"/>
</dbReference>
<dbReference type="SUPFAM" id="SSF57783">
    <property type="entry name" value="Zinc beta-ribbon"/>
    <property type="match status" value="1"/>
</dbReference>
<dbReference type="PANTHER" id="PTHR30313:SF2">
    <property type="entry name" value="DNA PRIMASE"/>
    <property type="match status" value="1"/>
</dbReference>
<evidence type="ECO:0000256" key="8">
    <source>
        <dbReference type="ARBA" id="ARBA00022833"/>
    </source>
</evidence>
<keyword evidence="10 12" id="KW-0238">DNA-binding</keyword>
<dbReference type="OrthoDB" id="9803773at2"/>
<dbReference type="Pfam" id="PF08275">
    <property type="entry name" value="DNAG_N"/>
    <property type="match status" value="1"/>
</dbReference>
<dbReference type="Gene3D" id="1.20.50.20">
    <property type="entry name" value="DnaG, RNA polymerase domain, helical bundle"/>
    <property type="match status" value="1"/>
</dbReference>
<dbReference type="GO" id="GO:0005737">
    <property type="term" value="C:cytoplasm"/>
    <property type="evidence" value="ECO:0007669"/>
    <property type="project" value="TreeGrafter"/>
</dbReference>
<evidence type="ECO:0000256" key="14">
    <source>
        <dbReference type="PIRSR" id="PIRSR002811-1"/>
    </source>
</evidence>
<keyword evidence="9" id="KW-0460">Magnesium</keyword>
<evidence type="ECO:0000256" key="11">
    <source>
        <dbReference type="ARBA" id="ARBA00023163"/>
    </source>
</evidence>
<comment type="domain">
    <text evidence="12">Contains an N-terminal zinc-binding domain, a central core domain that contains the primase activity, and a C-terminal DnaB-binding domain.</text>
</comment>
<dbReference type="SMART" id="SM00493">
    <property type="entry name" value="TOPRIM"/>
    <property type="match status" value="1"/>
</dbReference>
<dbReference type="InterPro" id="IPR019475">
    <property type="entry name" value="DNA_primase_DnaB-bd"/>
</dbReference>
<proteinExistence type="inferred from homology"/>
<dbReference type="Gene3D" id="3.90.580.10">
    <property type="entry name" value="Zinc finger, CHC2-type domain"/>
    <property type="match status" value="1"/>
</dbReference>
<dbReference type="EMBL" id="CP032998">
    <property type="protein sequence ID" value="QCI26241.1"/>
    <property type="molecule type" value="Genomic_DNA"/>
</dbReference>
<dbReference type="GO" id="GO:0003677">
    <property type="term" value="F:DNA binding"/>
    <property type="evidence" value="ECO:0007669"/>
    <property type="project" value="UniProtKB-KW"/>
</dbReference>
<dbReference type="InterPro" id="IPR013173">
    <property type="entry name" value="DNA_primase_DnaG_DnaB-bd_dom"/>
</dbReference>
<dbReference type="SUPFAM" id="SSF117023">
    <property type="entry name" value="DNA primase DnaG, C-terminal domain"/>
    <property type="match status" value="1"/>
</dbReference>
<evidence type="ECO:0000256" key="13">
    <source>
        <dbReference type="PIRNR" id="PIRNR002811"/>
    </source>
</evidence>
<evidence type="ECO:0000256" key="1">
    <source>
        <dbReference type="ARBA" id="ARBA00022478"/>
    </source>
</evidence>
<evidence type="ECO:0000256" key="9">
    <source>
        <dbReference type="ARBA" id="ARBA00022842"/>
    </source>
</evidence>
<accession>A0A4D6YIN7</accession>
<dbReference type="GO" id="GO:0003899">
    <property type="term" value="F:DNA-directed RNA polymerase activity"/>
    <property type="evidence" value="ECO:0007669"/>
    <property type="project" value="UniProtKB-UniRule"/>
</dbReference>
<dbReference type="FunFam" id="3.90.580.10:FF:000001">
    <property type="entry name" value="DNA primase"/>
    <property type="match status" value="1"/>
</dbReference>
<comment type="function">
    <text evidence="12 13">RNA polymerase that catalyzes the synthesis of short RNA molecules used as primers for DNA polymerase during DNA replication.</text>
</comment>
<dbReference type="InterPro" id="IPR034151">
    <property type="entry name" value="TOPRIM_DnaG_bac"/>
</dbReference>
<dbReference type="Pfam" id="PF13155">
    <property type="entry name" value="Toprim_2"/>
    <property type="match status" value="1"/>
</dbReference>
<evidence type="ECO:0000256" key="6">
    <source>
        <dbReference type="ARBA" id="ARBA00022723"/>
    </source>
</evidence>
<evidence type="ECO:0000256" key="5">
    <source>
        <dbReference type="ARBA" id="ARBA00022705"/>
    </source>
</evidence>
<comment type="catalytic activity">
    <reaction evidence="12">
        <text>ssDNA + n NTP = ssDNA/pppN(pN)n-1 hybrid + (n-1) diphosphate.</text>
        <dbReference type="EC" id="2.7.7.101"/>
    </reaction>
</comment>
<dbReference type="PROSITE" id="PS50880">
    <property type="entry name" value="TOPRIM"/>
    <property type="match status" value="1"/>
</dbReference>
<dbReference type="HAMAP" id="MF_00974">
    <property type="entry name" value="DNA_primase_DnaG"/>
    <property type="match status" value="1"/>
</dbReference>
<dbReference type="InterPro" id="IPR036977">
    <property type="entry name" value="DNA_primase_Znf_CHC2"/>
</dbReference>
<dbReference type="SUPFAM" id="SSF56731">
    <property type="entry name" value="DNA primase core"/>
    <property type="match status" value="1"/>
</dbReference>
<keyword evidence="7 12" id="KW-0863">Zinc-finger</keyword>
<feature type="zinc finger region" description="CHC2-type" evidence="12 14">
    <location>
        <begin position="40"/>
        <end position="64"/>
    </location>
</feature>
<evidence type="ECO:0000259" key="15">
    <source>
        <dbReference type="PROSITE" id="PS50880"/>
    </source>
</evidence>
<dbReference type="SMART" id="SM00766">
    <property type="entry name" value="DnaG_DnaB_bind"/>
    <property type="match status" value="1"/>
</dbReference>
<evidence type="ECO:0000256" key="3">
    <source>
        <dbReference type="ARBA" id="ARBA00022679"/>
    </source>
</evidence>
<evidence type="ECO:0000256" key="4">
    <source>
        <dbReference type="ARBA" id="ARBA00022695"/>
    </source>
</evidence>
<dbReference type="FunFam" id="3.40.1360.10:FF:000002">
    <property type="entry name" value="DNA primase"/>
    <property type="match status" value="1"/>
</dbReference>
<name>A0A4D6YIN7_9GAMM</name>
<dbReference type="GO" id="GO:0008270">
    <property type="term" value="F:zinc ion binding"/>
    <property type="evidence" value="ECO:0007669"/>
    <property type="project" value="UniProtKB-UniRule"/>
</dbReference>
<dbReference type="CDD" id="cd03364">
    <property type="entry name" value="TOPRIM_DnaG_primases"/>
    <property type="match status" value="1"/>
</dbReference>
<comment type="subunit">
    <text evidence="12">Monomer. Interacts with DnaB.</text>
</comment>
<dbReference type="PANTHER" id="PTHR30313">
    <property type="entry name" value="DNA PRIMASE"/>
    <property type="match status" value="1"/>
</dbReference>
<dbReference type="Proteomes" id="UP000298636">
    <property type="component" value="Chromosome"/>
</dbReference>
<dbReference type="InterPro" id="IPR016136">
    <property type="entry name" value="DNA_helicase_N/primase_C"/>
</dbReference>
<dbReference type="GO" id="GO:0006269">
    <property type="term" value="P:DNA replication, synthesis of primer"/>
    <property type="evidence" value="ECO:0007669"/>
    <property type="project" value="UniProtKB-UniRule"/>
</dbReference>
<evidence type="ECO:0000256" key="7">
    <source>
        <dbReference type="ARBA" id="ARBA00022771"/>
    </source>
</evidence>
<dbReference type="SMART" id="SM00400">
    <property type="entry name" value="ZnF_CHCC"/>
    <property type="match status" value="1"/>
</dbReference>
<gene>
    <name evidence="12" type="primary">dnaG</name>
    <name evidence="16" type="ORF">D9V79_00215</name>
</gene>
<dbReference type="AlphaFoldDB" id="A0A4D6YIN7"/>
<dbReference type="GO" id="GO:1990077">
    <property type="term" value="C:primosome complex"/>
    <property type="evidence" value="ECO:0007669"/>
    <property type="project" value="UniProtKB-KW"/>
</dbReference>
<feature type="domain" description="Toprim" evidence="15">
    <location>
        <begin position="259"/>
        <end position="341"/>
    </location>
</feature>
<dbReference type="InterPro" id="IPR006171">
    <property type="entry name" value="TOPRIM_dom"/>
</dbReference>
<keyword evidence="4 12" id="KW-0548">Nucleotidyltransferase</keyword>
<keyword evidence="5 12" id="KW-0235">DNA replication</keyword>